<feature type="coiled-coil region" evidence="1">
    <location>
        <begin position="258"/>
        <end position="299"/>
    </location>
</feature>
<keyword evidence="3" id="KW-0812">Transmembrane</keyword>
<dbReference type="PANTHER" id="PTHR35490:SF2">
    <property type="entry name" value="BACTERIOPHAGE N4 ADSORPTION B PROTEIN"/>
    <property type="match status" value="1"/>
</dbReference>
<feature type="compositionally biased region" description="Basic and acidic residues" evidence="2">
    <location>
        <begin position="45"/>
        <end position="60"/>
    </location>
</feature>
<name>A0AAN7L5T9_9MYRT</name>
<organism evidence="4 5">
    <name type="scientific">Trapa incisa</name>
    <dbReference type="NCBI Taxonomy" id="236973"/>
    <lineage>
        <taxon>Eukaryota</taxon>
        <taxon>Viridiplantae</taxon>
        <taxon>Streptophyta</taxon>
        <taxon>Embryophyta</taxon>
        <taxon>Tracheophyta</taxon>
        <taxon>Spermatophyta</taxon>
        <taxon>Magnoliopsida</taxon>
        <taxon>eudicotyledons</taxon>
        <taxon>Gunneridae</taxon>
        <taxon>Pentapetalae</taxon>
        <taxon>rosids</taxon>
        <taxon>malvids</taxon>
        <taxon>Myrtales</taxon>
        <taxon>Lythraceae</taxon>
        <taxon>Trapa</taxon>
    </lineage>
</organism>
<keyword evidence="3" id="KW-1133">Transmembrane helix</keyword>
<evidence type="ECO:0000256" key="3">
    <source>
        <dbReference type="SAM" id="Phobius"/>
    </source>
</evidence>
<evidence type="ECO:0000313" key="4">
    <source>
        <dbReference type="EMBL" id="KAK4778124.1"/>
    </source>
</evidence>
<protein>
    <submittedName>
        <fullName evidence="4">Uncharacterized protein</fullName>
    </submittedName>
</protein>
<keyword evidence="5" id="KW-1185">Reference proteome</keyword>
<feature type="transmembrane region" description="Helical" evidence="3">
    <location>
        <begin position="405"/>
        <end position="426"/>
    </location>
</feature>
<feature type="compositionally biased region" description="Polar residues" evidence="2">
    <location>
        <begin position="27"/>
        <end position="40"/>
    </location>
</feature>
<sequence>MPTLAAVAFDRLIEPAASESLEKASHRSTPATNTRHSNPNPRIKTKLERRNSTSDVDRKSQQPRIDPALYTTPDVTPVPGSPSAYSPSPYVINHKWRGPRLPRTFSEGGVSTLLNAQEEKGSQCGEDGNKSAIASDGSSVSYSISKQVEVREANGFSDRKLGKIETISGNIVWEVGSSFLNDSLVVDNDSHKLDPVISKNLGDIDDFYDPQDSLSHTSNIDEDNSITHQFAKNTAVTGEFFDAWEELSSDNGLPTSSLVDLEEELDEIKLRLLEEIEKRKQAEKTLTNMQSQWERIRNELYVVGITLPAHPTLVCEQWAADCIEDLRGQVLIARFVADAVGRGTARAEVETDMDAQIQAKNLEIARLLDRLHYYEAVNREMSYRNQEAFERARRLRQKWKRRQKWIWGSVAAAISLSTAAVLLSYLPEGNGTSSTSQAFEFETCMVDK</sequence>
<evidence type="ECO:0000256" key="1">
    <source>
        <dbReference type="SAM" id="Coils"/>
    </source>
</evidence>
<dbReference type="AlphaFoldDB" id="A0AAN7L5T9"/>
<evidence type="ECO:0000313" key="5">
    <source>
        <dbReference type="Proteomes" id="UP001345219"/>
    </source>
</evidence>
<gene>
    <name evidence="4" type="ORF">SAY87_018311</name>
</gene>
<evidence type="ECO:0000256" key="2">
    <source>
        <dbReference type="SAM" id="MobiDB-lite"/>
    </source>
</evidence>
<dbReference type="EMBL" id="JAXIOK010000002">
    <property type="protein sequence ID" value="KAK4778124.1"/>
    <property type="molecule type" value="Genomic_DNA"/>
</dbReference>
<dbReference type="PANTHER" id="PTHR35490">
    <property type="entry name" value="BACTERIOPHAGE N4 ADSORPTION B PROTEIN"/>
    <property type="match status" value="1"/>
</dbReference>
<keyword evidence="3" id="KW-0472">Membrane</keyword>
<comment type="caution">
    <text evidence="4">The sequence shown here is derived from an EMBL/GenBank/DDBJ whole genome shotgun (WGS) entry which is preliminary data.</text>
</comment>
<feature type="compositionally biased region" description="Low complexity" evidence="2">
    <location>
        <begin position="77"/>
        <end position="86"/>
    </location>
</feature>
<keyword evidence="1" id="KW-0175">Coiled coil</keyword>
<feature type="region of interest" description="Disordered" evidence="2">
    <location>
        <begin position="14"/>
        <end position="86"/>
    </location>
</feature>
<accession>A0AAN7L5T9</accession>
<proteinExistence type="predicted"/>
<reference evidence="4 5" key="1">
    <citation type="journal article" date="2023" name="Hortic Res">
        <title>Pangenome of water caltrop reveals structural variations and asymmetric subgenome divergence after allopolyploidization.</title>
        <authorList>
            <person name="Zhang X."/>
            <person name="Chen Y."/>
            <person name="Wang L."/>
            <person name="Yuan Y."/>
            <person name="Fang M."/>
            <person name="Shi L."/>
            <person name="Lu R."/>
            <person name="Comes H.P."/>
            <person name="Ma Y."/>
            <person name="Chen Y."/>
            <person name="Huang G."/>
            <person name="Zhou Y."/>
            <person name="Zheng Z."/>
            <person name="Qiu Y."/>
        </authorList>
    </citation>
    <scope>NUCLEOTIDE SEQUENCE [LARGE SCALE GENOMIC DNA]</scope>
    <source>
        <tissue evidence="4">Roots</tissue>
    </source>
</reference>
<dbReference type="Proteomes" id="UP001345219">
    <property type="component" value="Chromosome 14"/>
</dbReference>